<evidence type="ECO:0000256" key="7">
    <source>
        <dbReference type="ARBA" id="ARBA00022679"/>
    </source>
</evidence>
<dbReference type="GO" id="GO:0046872">
    <property type="term" value="F:metal ion binding"/>
    <property type="evidence" value="ECO:0007669"/>
    <property type="project" value="UniProtKB-KW"/>
</dbReference>
<keyword evidence="11" id="KW-0067">ATP-binding</keyword>
<evidence type="ECO:0000259" key="15">
    <source>
        <dbReference type="Pfam" id="PF00365"/>
    </source>
</evidence>
<dbReference type="GO" id="GO:0030388">
    <property type="term" value="P:fructose 1,6-bisphosphate metabolic process"/>
    <property type="evidence" value="ECO:0007669"/>
    <property type="project" value="TreeGrafter"/>
</dbReference>
<keyword evidence="9" id="KW-0547">Nucleotide-binding</keyword>
<keyword evidence="10" id="KW-0418">Kinase</keyword>
<evidence type="ECO:0000256" key="11">
    <source>
        <dbReference type="ARBA" id="ARBA00022840"/>
    </source>
</evidence>
<evidence type="ECO:0000256" key="14">
    <source>
        <dbReference type="ARBA" id="ARBA00048070"/>
    </source>
</evidence>
<keyword evidence="17" id="KW-1185">Reference proteome</keyword>
<evidence type="ECO:0000313" key="17">
    <source>
        <dbReference type="Proteomes" id="UP001233172"/>
    </source>
</evidence>
<dbReference type="InterPro" id="IPR035966">
    <property type="entry name" value="PKF_sf"/>
</dbReference>
<dbReference type="InterPro" id="IPR022953">
    <property type="entry name" value="ATP_PFK"/>
</dbReference>
<dbReference type="InterPro" id="IPR000023">
    <property type="entry name" value="Phosphofructokinase_dom"/>
</dbReference>
<comment type="subcellular location">
    <subcellularLocation>
        <location evidence="2">Cytoplasm</location>
    </subcellularLocation>
</comment>
<comment type="cofactor">
    <cofactor evidence="1">
        <name>Mg(2+)</name>
        <dbReference type="ChEBI" id="CHEBI:18420"/>
    </cofactor>
</comment>
<evidence type="ECO:0000256" key="8">
    <source>
        <dbReference type="ARBA" id="ARBA00022723"/>
    </source>
</evidence>
<evidence type="ECO:0000256" key="6">
    <source>
        <dbReference type="ARBA" id="ARBA00022533"/>
    </source>
</evidence>
<keyword evidence="5" id="KW-0963">Cytoplasm</keyword>
<dbReference type="EC" id="2.7.1.11" evidence="4"/>
<organism evidence="16 17">
    <name type="scientific">Biomphalaria pfeifferi</name>
    <name type="common">Bloodfluke planorb</name>
    <name type="synonym">Freshwater snail</name>
    <dbReference type="NCBI Taxonomy" id="112525"/>
    <lineage>
        <taxon>Eukaryota</taxon>
        <taxon>Metazoa</taxon>
        <taxon>Spiralia</taxon>
        <taxon>Lophotrochozoa</taxon>
        <taxon>Mollusca</taxon>
        <taxon>Gastropoda</taxon>
        <taxon>Heterobranchia</taxon>
        <taxon>Euthyneura</taxon>
        <taxon>Panpulmonata</taxon>
        <taxon>Hygrophila</taxon>
        <taxon>Lymnaeoidea</taxon>
        <taxon>Planorbidae</taxon>
        <taxon>Biomphalaria</taxon>
    </lineage>
</organism>
<evidence type="ECO:0000256" key="9">
    <source>
        <dbReference type="ARBA" id="ARBA00022741"/>
    </source>
</evidence>
<dbReference type="GO" id="GO:0048029">
    <property type="term" value="F:monosaccharide binding"/>
    <property type="evidence" value="ECO:0007669"/>
    <property type="project" value="TreeGrafter"/>
</dbReference>
<evidence type="ECO:0000256" key="12">
    <source>
        <dbReference type="ARBA" id="ARBA00022842"/>
    </source>
</evidence>
<comment type="pathway">
    <text evidence="3">Carbohydrate degradation; glycolysis; D-glyceraldehyde 3-phosphate and glycerone phosphate from D-glucose: step 3/4.</text>
</comment>
<dbReference type="Gene3D" id="3.40.50.450">
    <property type="match status" value="1"/>
</dbReference>
<name>A0AAD8FMN8_BIOPF</name>
<dbReference type="GO" id="GO:0061621">
    <property type="term" value="P:canonical glycolysis"/>
    <property type="evidence" value="ECO:0007669"/>
    <property type="project" value="TreeGrafter"/>
</dbReference>
<dbReference type="GO" id="GO:0005945">
    <property type="term" value="C:6-phosphofructokinase complex"/>
    <property type="evidence" value="ECO:0007669"/>
    <property type="project" value="TreeGrafter"/>
</dbReference>
<evidence type="ECO:0000256" key="3">
    <source>
        <dbReference type="ARBA" id="ARBA00004679"/>
    </source>
</evidence>
<dbReference type="GO" id="GO:0006002">
    <property type="term" value="P:fructose 6-phosphate metabolic process"/>
    <property type="evidence" value="ECO:0007669"/>
    <property type="project" value="InterPro"/>
</dbReference>
<sequence length="465" mass="50910">HKRAFVLEIMGRTCGYLALAAGIACEASVIFIPEDPPAGDWRQYLCDNLMEKSKSGESRRTHIVLVAEGAVDREGNPIKCNDVQKVLSDQMKMDVRVTVLGHVQRGGNASAFDRLLGSRMGAEAVLALMDAAPTTPACVICLDGSDIVRVPLLKAVQRTRRVAELMAERKFDEVVQLRGRPIVKNLIIYEKQVKVIPHPSLVGSSRKKFYRLAMIHVGQPACGMNAVARGFVSVCISKGYQPHFIYNSWEGLTLGKVKPITWNEVHHWTSEGGSLLGTSVETAYKIGLRSIATRLNEFDISGLIIVGGFEAFQSAYEIAKGREMYQELCIPIIVVPAAIANNVPGCNMSIGCDTAINQICKACDELKQSAFSIQRCVFIVEVGGDNCGCLATLSGIASGADCAFIKEEPFTVRDVQSACSRIKNKQEFSGVKQGLIIRNENSNFNITTDFMYRLFNEEGKPFCTA</sequence>
<dbReference type="GO" id="GO:0003872">
    <property type="term" value="F:6-phosphofructokinase activity"/>
    <property type="evidence" value="ECO:0007669"/>
    <property type="project" value="UniProtKB-EC"/>
</dbReference>
<feature type="domain" description="Phosphofructokinase" evidence="15">
    <location>
        <begin position="211"/>
        <end position="457"/>
    </location>
</feature>
<evidence type="ECO:0000256" key="5">
    <source>
        <dbReference type="ARBA" id="ARBA00022490"/>
    </source>
</evidence>
<keyword evidence="6" id="KW-0021">Allosteric enzyme</keyword>
<proteinExistence type="predicted"/>
<dbReference type="GO" id="GO:0005524">
    <property type="term" value="F:ATP binding"/>
    <property type="evidence" value="ECO:0007669"/>
    <property type="project" value="UniProtKB-KW"/>
</dbReference>
<dbReference type="Pfam" id="PF00365">
    <property type="entry name" value="PFK"/>
    <property type="match status" value="2"/>
</dbReference>
<dbReference type="PANTHER" id="PTHR13697:SF4">
    <property type="entry name" value="ATP-DEPENDENT 6-PHOSPHOFRUCTOKINASE"/>
    <property type="match status" value="1"/>
</dbReference>
<dbReference type="Proteomes" id="UP001233172">
    <property type="component" value="Unassembled WGS sequence"/>
</dbReference>
<keyword evidence="8" id="KW-0479">Metal-binding</keyword>
<feature type="non-terminal residue" evidence="16">
    <location>
        <position position="1"/>
    </location>
</feature>
<reference evidence="16" key="2">
    <citation type="submission" date="2023-04" db="EMBL/GenBank/DDBJ databases">
        <authorList>
            <person name="Bu L."/>
            <person name="Lu L."/>
            <person name="Laidemitt M.R."/>
            <person name="Zhang S.M."/>
            <person name="Mutuku M."/>
            <person name="Mkoji G."/>
            <person name="Steinauer M."/>
            <person name="Loker E.S."/>
        </authorList>
    </citation>
    <scope>NUCLEOTIDE SEQUENCE</scope>
    <source>
        <strain evidence="16">KasaAsao</strain>
        <tissue evidence="16">Whole Snail</tissue>
    </source>
</reference>
<dbReference type="PROSITE" id="PS00433">
    <property type="entry name" value="PHOSPHOFRUCTOKINASE"/>
    <property type="match status" value="1"/>
</dbReference>
<dbReference type="GO" id="GO:0042802">
    <property type="term" value="F:identical protein binding"/>
    <property type="evidence" value="ECO:0007669"/>
    <property type="project" value="TreeGrafter"/>
</dbReference>
<keyword evidence="7" id="KW-0808">Transferase</keyword>
<dbReference type="Gene3D" id="3.40.50.460">
    <property type="entry name" value="Phosphofructokinase domain"/>
    <property type="match status" value="2"/>
</dbReference>
<feature type="domain" description="Phosphofructokinase" evidence="15">
    <location>
        <begin position="1"/>
        <end position="127"/>
    </location>
</feature>
<dbReference type="PRINTS" id="PR00476">
    <property type="entry name" value="PHFRCTKINASE"/>
</dbReference>
<evidence type="ECO:0000256" key="4">
    <source>
        <dbReference type="ARBA" id="ARBA00012055"/>
    </source>
</evidence>
<keyword evidence="12" id="KW-0460">Magnesium</keyword>
<dbReference type="PANTHER" id="PTHR13697">
    <property type="entry name" value="PHOSPHOFRUCTOKINASE"/>
    <property type="match status" value="1"/>
</dbReference>
<evidence type="ECO:0000256" key="1">
    <source>
        <dbReference type="ARBA" id="ARBA00001946"/>
    </source>
</evidence>
<evidence type="ECO:0000256" key="10">
    <source>
        <dbReference type="ARBA" id="ARBA00022777"/>
    </source>
</evidence>
<keyword evidence="13" id="KW-0324">Glycolysis</keyword>
<protein>
    <recommendedName>
        <fullName evidence="4">6-phosphofructokinase</fullName>
        <ecNumber evidence="4">2.7.1.11</ecNumber>
    </recommendedName>
</protein>
<accession>A0AAD8FMN8</accession>
<dbReference type="EMBL" id="JASAOG010000004">
    <property type="protein sequence ID" value="KAK0068719.1"/>
    <property type="molecule type" value="Genomic_DNA"/>
</dbReference>
<dbReference type="GO" id="GO:0070095">
    <property type="term" value="F:fructose-6-phosphate binding"/>
    <property type="evidence" value="ECO:0007669"/>
    <property type="project" value="TreeGrafter"/>
</dbReference>
<dbReference type="GO" id="GO:0016208">
    <property type="term" value="F:AMP binding"/>
    <property type="evidence" value="ECO:0007669"/>
    <property type="project" value="TreeGrafter"/>
</dbReference>
<reference evidence="16" key="1">
    <citation type="journal article" date="2023" name="PLoS Negl. Trop. Dis.">
        <title>A genome sequence for Biomphalaria pfeifferi, the major vector snail for the human-infecting parasite Schistosoma mansoni.</title>
        <authorList>
            <person name="Bu L."/>
            <person name="Lu L."/>
            <person name="Laidemitt M.R."/>
            <person name="Zhang S.M."/>
            <person name="Mutuku M."/>
            <person name="Mkoji G."/>
            <person name="Steinauer M."/>
            <person name="Loker E.S."/>
        </authorList>
    </citation>
    <scope>NUCLEOTIDE SEQUENCE</scope>
    <source>
        <strain evidence="16">KasaAsao</strain>
    </source>
</reference>
<evidence type="ECO:0000256" key="13">
    <source>
        <dbReference type="ARBA" id="ARBA00023152"/>
    </source>
</evidence>
<dbReference type="AlphaFoldDB" id="A0AAD8FMN8"/>
<comment type="catalytic activity">
    <reaction evidence="14">
        <text>beta-D-fructose 6-phosphate + ATP = beta-D-fructose 1,6-bisphosphate + ADP + H(+)</text>
        <dbReference type="Rhea" id="RHEA:16109"/>
        <dbReference type="ChEBI" id="CHEBI:15378"/>
        <dbReference type="ChEBI" id="CHEBI:30616"/>
        <dbReference type="ChEBI" id="CHEBI:32966"/>
        <dbReference type="ChEBI" id="CHEBI:57634"/>
        <dbReference type="ChEBI" id="CHEBI:456216"/>
        <dbReference type="EC" id="2.7.1.11"/>
    </reaction>
</comment>
<feature type="non-terminal residue" evidence="16">
    <location>
        <position position="465"/>
    </location>
</feature>
<dbReference type="SUPFAM" id="SSF53784">
    <property type="entry name" value="Phosphofructokinase"/>
    <property type="match status" value="2"/>
</dbReference>
<gene>
    <name evidence="16" type="ORF">Bpfe_001682</name>
</gene>
<dbReference type="InterPro" id="IPR015912">
    <property type="entry name" value="Phosphofructokinase_CS"/>
</dbReference>
<evidence type="ECO:0000256" key="2">
    <source>
        <dbReference type="ARBA" id="ARBA00004496"/>
    </source>
</evidence>
<evidence type="ECO:0000313" key="16">
    <source>
        <dbReference type="EMBL" id="KAK0068719.1"/>
    </source>
</evidence>
<comment type="caution">
    <text evidence="16">The sequence shown here is derived from an EMBL/GenBank/DDBJ whole genome shotgun (WGS) entry which is preliminary data.</text>
</comment>